<dbReference type="Proteomes" id="UP000593564">
    <property type="component" value="Unassembled WGS sequence"/>
</dbReference>
<dbReference type="AlphaFoldDB" id="A0A7J7FYP8"/>
<reference evidence="2 3" key="2">
    <citation type="submission" date="2020-07" db="EMBL/GenBank/DDBJ databases">
        <title>Genome assembly of wild tea tree DASZ reveals pedigree and selection history of tea varieties.</title>
        <authorList>
            <person name="Zhang W."/>
        </authorList>
    </citation>
    <scope>NUCLEOTIDE SEQUENCE [LARGE SCALE GENOMIC DNA]</scope>
    <source>
        <strain evidence="3">cv. G240</strain>
        <tissue evidence="2">Leaf</tissue>
    </source>
</reference>
<name>A0A7J7FYP8_CAMSI</name>
<organism evidence="2 3">
    <name type="scientific">Camellia sinensis</name>
    <name type="common">Tea plant</name>
    <name type="synonym">Thea sinensis</name>
    <dbReference type="NCBI Taxonomy" id="4442"/>
    <lineage>
        <taxon>Eukaryota</taxon>
        <taxon>Viridiplantae</taxon>
        <taxon>Streptophyta</taxon>
        <taxon>Embryophyta</taxon>
        <taxon>Tracheophyta</taxon>
        <taxon>Spermatophyta</taxon>
        <taxon>Magnoliopsida</taxon>
        <taxon>eudicotyledons</taxon>
        <taxon>Gunneridae</taxon>
        <taxon>Pentapetalae</taxon>
        <taxon>asterids</taxon>
        <taxon>Ericales</taxon>
        <taxon>Theaceae</taxon>
        <taxon>Camellia</taxon>
    </lineage>
</organism>
<gene>
    <name evidence="2" type="ORF">HYC85_029458</name>
</gene>
<protein>
    <submittedName>
        <fullName evidence="2">Uncharacterized protein</fullName>
    </submittedName>
</protein>
<dbReference type="EMBL" id="JACBKZ010000014">
    <property type="protein sequence ID" value="KAF5933287.1"/>
    <property type="molecule type" value="Genomic_DNA"/>
</dbReference>
<proteinExistence type="predicted"/>
<sequence>MPCEASPHITGHGLRPPASDFMPSAMYIAGRHSLLPVATLYLAKQSMFGTSFQKSVSQNDLPDLDSLVQIKNRDTNRVRTVVRPHASAPTVSGDSAGDLESLTRTHDILF</sequence>
<evidence type="ECO:0000256" key="1">
    <source>
        <dbReference type="SAM" id="MobiDB-lite"/>
    </source>
</evidence>
<comment type="caution">
    <text evidence="2">The sequence shown here is derived from an EMBL/GenBank/DDBJ whole genome shotgun (WGS) entry which is preliminary data.</text>
</comment>
<keyword evidence="3" id="KW-1185">Reference proteome</keyword>
<evidence type="ECO:0000313" key="2">
    <source>
        <dbReference type="EMBL" id="KAF5933287.1"/>
    </source>
</evidence>
<reference evidence="3" key="1">
    <citation type="journal article" date="2020" name="Nat. Commun.">
        <title>Genome assembly of wild tea tree DASZ reveals pedigree and selection history of tea varieties.</title>
        <authorList>
            <person name="Zhang W."/>
            <person name="Zhang Y."/>
            <person name="Qiu H."/>
            <person name="Guo Y."/>
            <person name="Wan H."/>
            <person name="Zhang X."/>
            <person name="Scossa F."/>
            <person name="Alseekh S."/>
            <person name="Zhang Q."/>
            <person name="Wang P."/>
            <person name="Xu L."/>
            <person name="Schmidt M.H."/>
            <person name="Jia X."/>
            <person name="Li D."/>
            <person name="Zhu A."/>
            <person name="Guo F."/>
            <person name="Chen W."/>
            <person name="Ni D."/>
            <person name="Usadel B."/>
            <person name="Fernie A.R."/>
            <person name="Wen W."/>
        </authorList>
    </citation>
    <scope>NUCLEOTIDE SEQUENCE [LARGE SCALE GENOMIC DNA]</scope>
    <source>
        <strain evidence="3">cv. G240</strain>
    </source>
</reference>
<accession>A0A7J7FYP8</accession>
<feature type="region of interest" description="Disordered" evidence="1">
    <location>
        <begin position="85"/>
        <end position="110"/>
    </location>
</feature>
<evidence type="ECO:0000313" key="3">
    <source>
        <dbReference type="Proteomes" id="UP000593564"/>
    </source>
</evidence>
<feature type="compositionally biased region" description="Basic and acidic residues" evidence="1">
    <location>
        <begin position="101"/>
        <end position="110"/>
    </location>
</feature>